<proteinExistence type="predicted"/>
<keyword evidence="1" id="KW-0732">Signal</keyword>
<evidence type="ECO:0000256" key="1">
    <source>
        <dbReference type="SAM" id="SignalP"/>
    </source>
</evidence>
<feature type="signal peptide" evidence="1">
    <location>
        <begin position="1"/>
        <end position="20"/>
    </location>
</feature>
<keyword evidence="3" id="KW-1185">Reference proteome</keyword>
<feature type="chain" id="PRO_5008088218" description="Secreted protein" evidence="1">
    <location>
        <begin position="21"/>
        <end position="76"/>
    </location>
</feature>
<dbReference type="RefSeq" id="WP_067457293.1">
    <property type="nucleotide sequence ID" value="NZ_LVVY01000094.1"/>
</dbReference>
<accession>A0A178HUL4</accession>
<dbReference type="OrthoDB" id="7726273at2"/>
<gene>
    <name evidence="2" type="ORF">A3840_12760</name>
</gene>
<dbReference type="AlphaFoldDB" id="A0A178HUL4"/>
<evidence type="ECO:0000313" key="2">
    <source>
        <dbReference type="EMBL" id="OAM76379.1"/>
    </source>
</evidence>
<comment type="caution">
    <text evidence="2">The sequence shown here is derived from an EMBL/GenBank/DDBJ whole genome shotgun (WGS) entry which is preliminary data.</text>
</comment>
<dbReference type="EMBL" id="LVVY01000094">
    <property type="protein sequence ID" value="OAM76379.1"/>
    <property type="molecule type" value="Genomic_DNA"/>
</dbReference>
<evidence type="ECO:0000313" key="3">
    <source>
        <dbReference type="Proteomes" id="UP000078389"/>
    </source>
</evidence>
<protein>
    <recommendedName>
        <fullName evidence="4">Secreted protein</fullName>
    </recommendedName>
</protein>
<sequence length="76" mass="8341">MKYLSTVALLLALSVLPAHAQRPALDSELCRAQLDLLQSGEKLTEDETSRFETQCDCLEARERGETDGTEGNCAEV</sequence>
<name>A0A178HUL4_9HYPH</name>
<organism evidence="2 3">
    <name type="scientific">Devosia elaeis</name>
    <dbReference type="NCBI Taxonomy" id="1770058"/>
    <lineage>
        <taxon>Bacteria</taxon>
        <taxon>Pseudomonadati</taxon>
        <taxon>Pseudomonadota</taxon>
        <taxon>Alphaproteobacteria</taxon>
        <taxon>Hyphomicrobiales</taxon>
        <taxon>Devosiaceae</taxon>
        <taxon>Devosia</taxon>
    </lineage>
</organism>
<evidence type="ECO:0008006" key="4">
    <source>
        <dbReference type="Google" id="ProtNLM"/>
    </source>
</evidence>
<reference evidence="2 3" key="1">
    <citation type="submission" date="2016-03" db="EMBL/GenBank/DDBJ databases">
        <title>Genome sequencing of Devosia sp. S37.</title>
        <authorList>
            <person name="Mohd Nor M."/>
        </authorList>
    </citation>
    <scope>NUCLEOTIDE SEQUENCE [LARGE SCALE GENOMIC DNA]</scope>
    <source>
        <strain evidence="2 3">S37</strain>
    </source>
</reference>
<dbReference type="Proteomes" id="UP000078389">
    <property type="component" value="Unassembled WGS sequence"/>
</dbReference>
<dbReference type="STRING" id="1770058.A3840_12760"/>